<dbReference type="PANTHER" id="PTHR31414">
    <property type="entry name" value="TRANSMEMBRANE PROTEIN DDB_G0292058"/>
    <property type="match status" value="1"/>
</dbReference>
<comment type="caution">
    <text evidence="2">The sequence shown here is derived from an EMBL/GenBank/DDBJ whole genome shotgun (WGS) entry which is preliminary data.</text>
</comment>
<evidence type="ECO:0000256" key="1">
    <source>
        <dbReference type="SAM" id="Phobius"/>
    </source>
</evidence>
<feature type="transmembrane region" description="Helical" evidence="1">
    <location>
        <begin position="1252"/>
        <end position="1276"/>
    </location>
</feature>
<feature type="transmembrane region" description="Helical" evidence="1">
    <location>
        <begin position="156"/>
        <end position="183"/>
    </location>
</feature>
<keyword evidence="3" id="KW-1185">Reference proteome</keyword>
<name>A0AAV2YK85_9STRA</name>
<proteinExistence type="predicted"/>
<accession>A0AAV2YK85</accession>
<feature type="transmembrane region" description="Helical" evidence="1">
    <location>
        <begin position="1046"/>
        <end position="1069"/>
    </location>
</feature>
<dbReference type="PANTHER" id="PTHR31414:SF18">
    <property type="entry name" value="TRANSMEMBRANE PROTEIN-RELATED"/>
    <property type="match status" value="1"/>
</dbReference>
<sequence>MSPAIEPPWIQERTLVNDDRRLTSSSSGASIMVSKASEIGTSVRNTIKKFRGGNQAMYEHVISAVKIKMCDADAATNEVRFVPSTDAYAYTNQSGKCVQVLVTDITPQTVSDAYNNGMCEVKPNCYWTPIKPGDTDRVPAYKSADVKNADTAMQDWGTGFVTLVAPGIVLAVLSLLTMILYPCCACCCRCCHSRKDGYSGSQKFLPVFFFLVFSAAVFACAGVANTQRDTLTSAIGAIFGNTSGTLGDTSSWINQIQMPLEEVRDSVVGSAGDVGVAISGTSFVDNGVADLTGRLTDFKKGAADRTLPDGCTVGNKDPYCLPCLVCTTITTEVGKAQSQIESNAGDGVKKLKDVRDQLQNLLVAKASDVRNQVDTQVKNLNVFIETIKKTRTQVDDYRATFDKYKDMLSYFVLGLFGLAAATIVIGLIGVIFGLTPLKCLAHILHLAYFIGFLALIFTFLVSAAFLAASVLMGDACEITLIFEKDWTPVLGTEANGFNACFQNESLIEVFNLSSNLKFARGGLDFPQLQLDKMLDFSTLESFAATIQSTNESTFNLNVTVLNTSLALFNQQVGQNGVTCKPNDAAYTTNNILEPWSAHGDAAATSGAAYVKARYSAWDTKCMRQANNAPFQCLQPENNPCNFSAFVGELYHQVSSLRMVQRDSSKFIDALHQNISKVMDFGTEFKRNIRSLTGKVDTIKTNLTSSLIKSVETFEETMYCTFLAEDFDKIYGALCGDLLSALSTIALMLFVSGVLLIPVNICLIIACKRLTASNRVAVNEMKIIGAGRFPPAPVMTRHALSMCRLGVATLMVTALASQGAVAGPLLRTIQASNPWLQRRLGSTAGSSTGNAALDNAVAKANAIGSSVRDTIKKLRGGNEQLYQNVIDALTIEMCDHLVTSKTGTDSPKTRYVDSTDPLAYKFDNGSCVKIQLTNKTDVSIKNAYAQGKCEVKPNCYWGPINYGDVDREPVYAGDEAVPAPKDAMSIDDAKQALIKWGTGLMAFVVPGIILAVLSFLTMFFFLICRCCCNRCGGRSPREGGYSCGKKLLPVFFFILFSAAVVACAGVALLYQKTFTNAIGDMFTETETTLTDTSDWINRIQMPLEDFRDKIVGSAADVSVALNDTAFVDNGVSDLTGRLADFKKESADRTLPEGCTVGNKDPYCLPCLVCTTITTEVGKAQSQIETNAGDGVGKLKNIRDQLKTLLVAKAKDARDQVNAQVDNLDVFITTINTTRDQITTYHTQFDDYKKPLQLAVLGLFALSLVTIVLGLVGVLFGLTPLKFLANIIHIAYIIGFIALIITFLISSVFLAVSVLMGDACEITLIFEKDWTPVLGKEAKGFNACFRNESLITTFNLEGNLKFARGGLDFPKLDLQKMLDFSTLESFADTIQATNESAFNLNVTVLNTSLALFNQQVGQNGVNCKPNDAAYTMDNILEPWTARGDAAAPSGAAYVKTRYSAWDAKCVKQANNAPFQCAQPENNPCNFSAFVGELYHQVSSLRMVQRDSSKFIDALHQNISKVIDFDSKFKNNITKLTGKINTIETDLGNSVIKSVQTFEERMYCTFLADDFNIMYNSLCGDLMPALTMISLTLFFSAVFLIPVTICLIIAVKRLKARGNGTAYVTDNEMKFK</sequence>
<dbReference type="EMBL" id="DAKRPA010000314">
    <property type="protein sequence ID" value="DAZ93469.1"/>
    <property type="molecule type" value="Genomic_DNA"/>
</dbReference>
<reference evidence="2" key="1">
    <citation type="submission" date="2022-11" db="EMBL/GenBank/DDBJ databases">
        <authorList>
            <person name="Morgan W.R."/>
            <person name="Tartar A."/>
        </authorList>
    </citation>
    <scope>NUCLEOTIDE SEQUENCE</scope>
    <source>
        <strain evidence="2">ARSEF 373</strain>
    </source>
</reference>
<keyword evidence="1" id="KW-0472">Membrane</keyword>
<feature type="transmembrane region" description="Helical" evidence="1">
    <location>
        <begin position="804"/>
        <end position="825"/>
    </location>
</feature>
<feature type="transmembrane region" description="Helical" evidence="1">
    <location>
        <begin position="407"/>
        <end position="434"/>
    </location>
</feature>
<dbReference type="GO" id="GO:0016020">
    <property type="term" value="C:membrane"/>
    <property type="evidence" value="ECO:0007669"/>
    <property type="project" value="TreeGrafter"/>
</dbReference>
<keyword evidence="1" id="KW-1133">Transmembrane helix</keyword>
<feature type="transmembrane region" description="Helical" evidence="1">
    <location>
        <begin position="446"/>
        <end position="472"/>
    </location>
</feature>
<feature type="transmembrane region" description="Helical" evidence="1">
    <location>
        <begin position="1288"/>
        <end position="1314"/>
    </location>
</feature>
<evidence type="ECO:0000313" key="3">
    <source>
        <dbReference type="Proteomes" id="UP001146120"/>
    </source>
</evidence>
<organism evidence="2 3">
    <name type="scientific">Lagenidium giganteum</name>
    <dbReference type="NCBI Taxonomy" id="4803"/>
    <lineage>
        <taxon>Eukaryota</taxon>
        <taxon>Sar</taxon>
        <taxon>Stramenopiles</taxon>
        <taxon>Oomycota</taxon>
        <taxon>Peronosporomycetes</taxon>
        <taxon>Pythiales</taxon>
        <taxon>Pythiaceae</taxon>
    </lineage>
</organism>
<feature type="transmembrane region" description="Helical" evidence="1">
    <location>
        <begin position="744"/>
        <end position="765"/>
    </location>
</feature>
<dbReference type="InterPro" id="IPR040283">
    <property type="entry name" value="DDB_G0292058-like"/>
</dbReference>
<reference evidence="2" key="2">
    <citation type="journal article" date="2023" name="Microbiol Resour">
        <title>Decontamination and Annotation of the Draft Genome Sequence of the Oomycete Lagenidium giganteum ARSEF 373.</title>
        <authorList>
            <person name="Morgan W.R."/>
            <person name="Tartar A."/>
        </authorList>
    </citation>
    <scope>NUCLEOTIDE SEQUENCE</scope>
    <source>
        <strain evidence="2">ARSEF 373</strain>
    </source>
</reference>
<feature type="transmembrane region" description="Helical" evidence="1">
    <location>
        <begin position="999"/>
        <end position="1025"/>
    </location>
</feature>
<keyword evidence="1" id="KW-0812">Transmembrane</keyword>
<feature type="transmembrane region" description="Helical" evidence="1">
    <location>
        <begin position="204"/>
        <end position="224"/>
    </location>
</feature>
<protein>
    <submittedName>
        <fullName evidence="2">Uncharacterized protein</fullName>
    </submittedName>
</protein>
<evidence type="ECO:0000313" key="2">
    <source>
        <dbReference type="EMBL" id="DAZ93469.1"/>
    </source>
</evidence>
<feature type="transmembrane region" description="Helical" evidence="1">
    <location>
        <begin position="1579"/>
        <end position="1608"/>
    </location>
</feature>
<dbReference type="Proteomes" id="UP001146120">
    <property type="component" value="Unassembled WGS sequence"/>
</dbReference>
<gene>
    <name evidence="2" type="ORF">N0F65_006528</name>
</gene>